<dbReference type="GO" id="GO:0016491">
    <property type="term" value="F:oxidoreductase activity"/>
    <property type="evidence" value="ECO:0007669"/>
    <property type="project" value="UniProtKB-KW"/>
</dbReference>
<dbReference type="InterPro" id="IPR036291">
    <property type="entry name" value="NAD(P)-bd_dom_sf"/>
</dbReference>
<keyword evidence="4" id="KW-0874">Quinone</keyword>
<dbReference type="Gene3D" id="3.40.50.720">
    <property type="entry name" value="NAD(P)-binding Rossmann-like Domain"/>
    <property type="match status" value="1"/>
</dbReference>
<gene>
    <name evidence="14" type="ORF">M2A_3236</name>
</gene>
<sequence>MSDKPAVLITGAAGAVGTALVQTLSQDYRPVGIDLDCAGAACPCFECDITDEKSMEAALGKIKDKVGKQLAGVIHLAAYFDFTNEDSPAYQAVNIDGTRNLLAGLRAFDVTQFIYSGTMLVHRPAEPGGFIDEETPVEPKWTYPKWKAETERLIEAERGKMPVLFLHLAGMYDDESAVPTLSHQIARIYERGVKSHLYAGDMNAGQAMVHKSDLAEAFRCALEKRGRFGDVETILIGEPHPLSYRVLQNELGRLIHGEREWPTFPIPKFAAKAGAWSEEKLEPAIPDAIDRGEKPFIRPFMIDMGADHYALDISKAERLLGWRPRRFIKDHLPSIVEALKKDPLGWYRKNGITPPEWLCLAKGGRAEPETARAHHENEFRRQHRAFLWAPFCNLALASWLITSPPLIGVSSGWMALSDVISGGALAIFAFLSLSWRLSWARWICGAIGLWVMSAPLLFWAPSAAAYLNGTLVGALIFAFALLVRPVPHVSILAAESGQVRPPGWSLNPSSWLQRLPIIILAFIGLYISRYLAAYQLGHIDAVWEPFFAGSMAAKNGTEQIITSAVSEAWPVSDAGMGALTYLLEILTGIMGSQRRWRTMPWLVILFGIMIVPLGIVSITFIIIQPVIIGTWCTLCLLAAAAM</sequence>
<keyword evidence="6" id="KW-0560">Oxidoreductase</keyword>
<keyword evidence="15" id="KW-1185">Reference proteome</keyword>
<dbReference type="STRING" id="1333998.M2A_3236"/>
<evidence type="ECO:0000256" key="6">
    <source>
        <dbReference type="ARBA" id="ARBA00023002"/>
    </source>
</evidence>
<reference evidence="14 15" key="1">
    <citation type="submission" date="2014-07" db="EMBL/GenBank/DDBJ databases">
        <title>Tepidicaulis marinum gen. nov., sp. nov., a novel marine bacterium denitrifying nitrate to nitrous oxide strictly under microaerobic conditions.</title>
        <authorList>
            <person name="Takeuchi M."/>
            <person name="Yamagishi T."/>
            <person name="Kamagata Y."/>
            <person name="Oshima K."/>
            <person name="Hattori M."/>
            <person name="Katayama T."/>
            <person name="Hanada S."/>
            <person name="Tamaki H."/>
            <person name="Marumo K."/>
            <person name="Maeda H."/>
            <person name="Nedachi M."/>
            <person name="Iwasaki W."/>
            <person name="Suwa Y."/>
            <person name="Sakata S."/>
        </authorList>
    </citation>
    <scope>NUCLEOTIDE SEQUENCE [LARGE SCALE GENOMIC DNA]</scope>
    <source>
        <strain evidence="14 15">MA2</strain>
    </source>
</reference>
<dbReference type="Pfam" id="PF07884">
    <property type="entry name" value="VKOR"/>
    <property type="match status" value="1"/>
</dbReference>
<evidence type="ECO:0000256" key="3">
    <source>
        <dbReference type="ARBA" id="ARBA00022692"/>
    </source>
</evidence>
<dbReference type="GO" id="GO:0016020">
    <property type="term" value="C:membrane"/>
    <property type="evidence" value="ECO:0007669"/>
    <property type="project" value="UniProtKB-SubCell"/>
</dbReference>
<keyword evidence="9" id="KW-0676">Redox-active center</keyword>
<feature type="transmembrane region" description="Helical" evidence="10">
    <location>
        <begin position="385"/>
        <end position="401"/>
    </location>
</feature>
<dbReference type="CDD" id="cd12919">
    <property type="entry name" value="VKOR_2"/>
    <property type="match status" value="1"/>
</dbReference>
<dbReference type="AlphaFoldDB" id="A0A081BFB9"/>
<dbReference type="RefSeq" id="WP_156101805.1">
    <property type="nucleotide sequence ID" value="NZ_BBIO01000026.1"/>
</dbReference>
<dbReference type="Proteomes" id="UP000028702">
    <property type="component" value="Unassembled WGS sequence"/>
</dbReference>
<dbReference type="InterPro" id="IPR005530">
    <property type="entry name" value="SPW"/>
</dbReference>
<dbReference type="SUPFAM" id="SSF51735">
    <property type="entry name" value="NAD(P)-binding Rossmann-fold domains"/>
    <property type="match status" value="1"/>
</dbReference>
<accession>A0A081BFB9</accession>
<feature type="transmembrane region" description="Helical" evidence="10">
    <location>
        <begin position="599"/>
        <end position="616"/>
    </location>
</feature>
<evidence type="ECO:0000313" key="15">
    <source>
        <dbReference type="Proteomes" id="UP000028702"/>
    </source>
</evidence>
<feature type="domain" description="SPW repeat-containing integral membrane" evidence="12">
    <location>
        <begin position="388"/>
        <end position="481"/>
    </location>
</feature>
<dbReference type="InterPro" id="IPR012932">
    <property type="entry name" value="VKOR"/>
</dbReference>
<organism evidence="14 15">
    <name type="scientific">Tepidicaulis marinus</name>
    <dbReference type="NCBI Taxonomy" id="1333998"/>
    <lineage>
        <taxon>Bacteria</taxon>
        <taxon>Pseudomonadati</taxon>
        <taxon>Pseudomonadota</taxon>
        <taxon>Alphaproteobacteria</taxon>
        <taxon>Hyphomicrobiales</taxon>
        <taxon>Parvibaculaceae</taxon>
        <taxon>Tepidicaulis</taxon>
    </lineage>
</organism>
<evidence type="ECO:0000256" key="4">
    <source>
        <dbReference type="ARBA" id="ARBA00022719"/>
    </source>
</evidence>
<feature type="transmembrane region" description="Helical" evidence="10">
    <location>
        <begin position="413"/>
        <end position="433"/>
    </location>
</feature>
<dbReference type="Pfam" id="PF03779">
    <property type="entry name" value="SPW"/>
    <property type="match status" value="1"/>
</dbReference>
<dbReference type="GO" id="GO:0048038">
    <property type="term" value="F:quinone binding"/>
    <property type="evidence" value="ECO:0007669"/>
    <property type="project" value="UniProtKB-KW"/>
</dbReference>
<feature type="domain" description="NAD-dependent epimerase/dehydratase" evidence="11">
    <location>
        <begin position="7"/>
        <end position="235"/>
    </location>
</feature>
<keyword evidence="5 10" id="KW-1133">Transmembrane helix</keyword>
<evidence type="ECO:0000256" key="5">
    <source>
        <dbReference type="ARBA" id="ARBA00022989"/>
    </source>
</evidence>
<keyword evidence="7 10" id="KW-0472">Membrane</keyword>
<comment type="similarity">
    <text evidence="2">Belongs to the VKOR family.</text>
</comment>
<dbReference type="InterPro" id="IPR050177">
    <property type="entry name" value="Lipid_A_modif_metabolic_enz"/>
</dbReference>
<evidence type="ECO:0000256" key="7">
    <source>
        <dbReference type="ARBA" id="ARBA00023136"/>
    </source>
</evidence>
<keyword evidence="3 10" id="KW-0812">Transmembrane</keyword>
<evidence type="ECO:0000256" key="2">
    <source>
        <dbReference type="ARBA" id="ARBA00006214"/>
    </source>
</evidence>
<dbReference type="PANTHER" id="PTHR43245">
    <property type="entry name" value="BIFUNCTIONAL POLYMYXIN RESISTANCE PROTEIN ARNA"/>
    <property type="match status" value="1"/>
</dbReference>
<comment type="caution">
    <text evidence="14">The sequence shown here is derived from an EMBL/GenBank/DDBJ whole genome shotgun (WGS) entry which is preliminary data.</text>
</comment>
<dbReference type="eggNOG" id="COG0451">
    <property type="taxonomic scope" value="Bacteria"/>
</dbReference>
<dbReference type="InterPro" id="IPR001509">
    <property type="entry name" value="Epimerase_deHydtase"/>
</dbReference>
<keyword evidence="8" id="KW-1015">Disulfide bond</keyword>
<evidence type="ECO:0000259" key="12">
    <source>
        <dbReference type="Pfam" id="PF03779"/>
    </source>
</evidence>
<evidence type="ECO:0000259" key="11">
    <source>
        <dbReference type="Pfam" id="PF01370"/>
    </source>
</evidence>
<evidence type="ECO:0000256" key="10">
    <source>
        <dbReference type="SAM" id="Phobius"/>
    </source>
</evidence>
<feature type="domain" description="Vitamin K epoxide reductase" evidence="13">
    <location>
        <begin position="516"/>
        <end position="642"/>
    </location>
</feature>
<protein>
    <submittedName>
        <fullName evidence="14">DNA polymerase 3, epsilon subunit</fullName>
    </submittedName>
</protein>
<name>A0A081BFB9_9HYPH</name>
<evidence type="ECO:0000256" key="8">
    <source>
        <dbReference type="ARBA" id="ARBA00023157"/>
    </source>
</evidence>
<dbReference type="InterPro" id="IPR038354">
    <property type="entry name" value="VKOR_sf"/>
</dbReference>
<dbReference type="EMBL" id="BBIO01000026">
    <property type="protein sequence ID" value="GAK46737.1"/>
    <property type="molecule type" value="Genomic_DNA"/>
</dbReference>
<dbReference type="Gene3D" id="1.20.1440.130">
    <property type="entry name" value="VKOR domain"/>
    <property type="match status" value="1"/>
</dbReference>
<evidence type="ECO:0000313" key="14">
    <source>
        <dbReference type="EMBL" id="GAK46737.1"/>
    </source>
</evidence>
<evidence type="ECO:0000259" key="13">
    <source>
        <dbReference type="Pfam" id="PF07884"/>
    </source>
</evidence>
<feature type="transmembrane region" description="Helical" evidence="10">
    <location>
        <begin position="511"/>
        <end position="528"/>
    </location>
</feature>
<evidence type="ECO:0000256" key="9">
    <source>
        <dbReference type="ARBA" id="ARBA00023284"/>
    </source>
</evidence>
<proteinExistence type="inferred from homology"/>
<comment type="subcellular location">
    <subcellularLocation>
        <location evidence="1">Membrane</location>
        <topology evidence="1">Multi-pass membrane protein</topology>
    </subcellularLocation>
</comment>
<evidence type="ECO:0000256" key="1">
    <source>
        <dbReference type="ARBA" id="ARBA00004141"/>
    </source>
</evidence>
<feature type="non-terminal residue" evidence="14">
    <location>
        <position position="642"/>
    </location>
</feature>
<dbReference type="Pfam" id="PF01370">
    <property type="entry name" value="Epimerase"/>
    <property type="match status" value="1"/>
</dbReference>
<feature type="transmembrane region" description="Helical" evidence="10">
    <location>
        <begin position="465"/>
        <end position="483"/>
    </location>
</feature>